<dbReference type="InterPro" id="IPR003775">
    <property type="entry name" value="Flagellar_assembly_factor_FliW"/>
</dbReference>
<accession>A0ABM8GA72</accession>
<dbReference type="PANTHER" id="PTHR39190">
    <property type="entry name" value="FLAGELLAR ASSEMBLY FACTOR FLIW"/>
    <property type="match status" value="1"/>
</dbReference>
<dbReference type="Pfam" id="PF02623">
    <property type="entry name" value="FliW"/>
    <property type="match status" value="1"/>
</dbReference>
<organism evidence="4 5">
    <name type="scientific">Naasia aerilata</name>
    <dbReference type="NCBI Taxonomy" id="1162966"/>
    <lineage>
        <taxon>Bacteria</taxon>
        <taxon>Bacillati</taxon>
        <taxon>Actinomycetota</taxon>
        <taxon>Actinomycetes</taxon>
        <taxon>Micrococcales</taxon>
        <taxon>Microbacteriaceae</taxon>
        <taxon>Naasia</taxon>
    </lineage>
</organism>
<gene>
    <name evidence="4" type="ORF">GCM10025866_10210</name>
</gene>
<keyword evidence="3" id="KW-0810">Translation regulation</keyword>
<sequence length="127" mass="13453">MTPLRPATLNVTFTAPPPGFSPVVDFELSSVEGAIGLFTLKDRDGADLRLFLVDPAVFVPGYDPEFTDDQLAPLGADSPATLEAFVVATMAEEGPVVNLMAPILVNPSTNAAAQVILDDTRWPLRAS</sequence>
<dbReference type="Proteomes" id="UP001321498">
    <property type="component" value="Chromosome"/>
</dbReference>
<evidence type="ECO:0000256" key="1">
    <source>
        <dbReference type="ARBA" id="ARBA00022490"/>
    </source>
</evidence>
<evidence type="ECO:0008006" key="6">
    <source>
        <dbReference type="Google" id="ProtNLM"/>
    </source>
</evidence>
<evidence type="ECO:0000256" key="2">
    <source>
        <dbReference type="ARBA" id="ARBA00022795"/>
    </source>
</evidence>
<dbReference type="Gene3D" id="2.30.290.10">
    <property type="entry name" value="BH3618-like"/>
    <property type="match status" value="1"/>
</dbReference>
<name>A0ABM8GA72_9MICO</name>
<protein>
    <recommendedName>
        <fullName evidence="6">Flagellar assembly factor FliW</fullName>
    </recommendedName>
</protein>
<evidence type="ECO:0000256" key="3">
    <source>
        <dbReference type="ARBA" id="ARBA00022845"/>
    </source>
</evidence>
<keyword evidence="2" id="KW-1005">Bacterial flagellum biogenesis</keyword>
<dbReference type="InterPro" id="IPR024046">
    <property type="entry name" value="Flagellar_assmbl_FliW_dom_sf"/>
</dbReference>
<keyword evidence="1" id="KW-0963">Cytoplasm</keyword>
<evidence type="ECO:0000313" key="5">
    <source>
        <dbReference type="Proteomes" id="UP001321498"/>
    </source>
</evidence>
<proteinExistence type="predicted"/>
<dbReference type="EMBL" id="AP027731">
    <property type="protein sequence ID" value="BDZ45112.1"/>
    <property type="molecule type" value="Genomic_DNA"/>
</dbReference>
<keyword evidence="5" id="KW-1185">Reference proteome</keyword>
<reference evidence="5" key="1">
    <citation type="journal article" date="2019" name="Int. J. Syst. Evol. Microbiol.">
        <title>The Global Catalogue of Microorganisms (GCM) 10K type strain sequencing project: providing services to taxonomists for standard genome sequencing and annotation.</title>
        <authorList>
            <consortium name="The Broad Institute Genomics Platform"/>
            <consortium name="The Broad Institute Genome Sequencing Center for Infectious Disease"/>
            <person name="Wu L."/>
            <person name="Ma J."/>
        </authorList>
    </citation>
    <scope>NUCLEOTIDE SEQUENCE [LARGE SCALE GENOMIC DNA]</scope>
    <source>
        <strain evidence="5">NBRC 108725</strain>
    </source>
</reference>
<dbReference type="SUPFAM" id="SSF141457">
    <property type="entry name" value="BH3618-like"/>
    <property type="match status" value="1"/>
</dbReference>
<dbReference type="PANTHER" id="PTHR39190:SF1">
    <property type="entry name" value="FLAGELLAR ASSEMBLY FACTOR FLIW"/>
    <property type="match status" value="1"/>
</dbReference>
<evidence type="ECO:0000313" key="4">
    <source>
        <dbReference type="EMBL" id="BDZ45112.1"/>
    </source>
</evidence>